<dbReference type="InterPro" id="IPR006626">
    <property type="entry name" value="PbH1"/>
</dbReference>
<keyword evidence="1" id="KW-0378">Hydrolase</keyword>
<dbReference type="Proteomes" id="UP001589828">
    <property type="component" value="Unassembled WGS sequence"/>
</dbReference>
<dbReference type="EMBL" id="JBHLTS010000077">
    <property type="protein sequence ID" value="MFC0518006.1"/>
    <property type="molecule type" value="Genomic_DNA"/>
</dbReference>
<name>A0ABV6LEV9_9SPHI</name>
<organism evidence="1 2">
    <name type="scientific">Mucilaginibacter angelicae</name>
    <dbReference type="NCBI Taxonomy" id="869718"/>
    <lineage>
        <taxon>Bacteria</taxon>
        <taxon>Pseudomonadati</taxon>
        <taxon>Bacteroidota</taxon>
        <taxon>Sphingobacteriia</taxon>
        <taxon>Sphingobacteriales</taxon>
        <taxon>Sphingobacteriaceae</taxon>
        <taxon>Mucilaginibacter</taxon>
    </lineage>
</organism>
<dbReference type="Gene3D" id="2.160.20.10">
    <property type="entry name" value="Single-stranded right-handed beta-helix, Pectin lyase-like"/>
    <property type="match status" value="1"/>
</dbReference>
<gene>
    <name evidence="1" type="ORF">ACFFGT_27580</name>
</gene>
<protein>
    <submittedName>
        <fullName evidence="1">Glycosyl hydrolase family 28-related protein</fullName>
    </submittedName>
</protein>
<dbReference type="SUPFAM" id="SSF51126">
    <property type="entry name" value="Pectin lyase-like"/>
    <property type="match status" value="2"/>
</dbReference>
<comment type="caution">
    <text evidence="1">The sequence shown here is derived from an EMBL/GenBank/DDBJ whole genome shotgun (WGS) entry which is preliminary data.</text>
</comment>
<keyword evidence="2" id="KW-1185">Reference proteome</keyword>
<evidence type="ECO:0000313" key="1">
    <source>
        <dbReference type="EMBL" id="MFC0518006.1"/>
    </source>
</evidence>
<dbReference type="InterPro" id="IPR012334">
    <property type="entry name" value="Pectin_lyas_fold"/>
</dbReference>
<dbReference type="SMART" id="SM00710">
    <property type="entry name" value="PbH1"/>
    <property type="match status" value="7"/>
</dbReference>
<dbReference type="RefSeq" id="WP_377025734.1">
    <property type="nucleotide sequence ID" value="NZ_JBHLTS010000077.1"/>
</dbReference>
<accession>A0ABV6LEV9</accession>
<sequence>MTTIANYAALRSHVYSSGDESVFVQGRTTTGDGGEGTFFWDPGNTLTDNDGFIIKVSSVTTGRWKRVYDDYVNVTWFGATGDVKTVTGTIVATGNGADPTKLTCTGSNFTSADVGKKITINGAYKPKCIHNAFDTDDIPRALATIIVAVNSATEVILQDAAATNVTDSEVNYGSDNTTVLQSAINAVAAIGGGGVFFPAGKYAISDKLVSKNNTHILGESKYNSIIYAIKDGFTLIEWDYMPTFPAPGNISVKNICLWGYADRFKYQNVPNTNPVVRCHLMKLSNYQFVEIDNCYGKWSREMGFALSGGAVTITNNILENILRDGINAGDAQKVIMTGNRGRFIEDDFLAADCSGPRGEKYINDNDKNDHVNNIAIICNNDTFGSQGITVGGARNVIIANNNLSFIKGRAIRCSVETASGGQIESLNVVIANNNIKDVLKLCTPELTYGKVGDYYTYPNVDKGSMPRFIAGASADGIELGFTLMKVSSSNNDTCPGAFDAVLKQYVKPELFWNLDGLALAHGQSRGVIVAHNSIMQSLSGLTKISDAYGYGLWTRKGDTDVLGYQGTICLANGGSQQNSYYKSYGITVGGPNKGLKIINNYIYGFQRGIYFDPYLVQQVKDNITTSFYNWREDITIKDNTIERTLEGIYLDVNINGLESYPIDMNITGNSFDPDPYLEATDRSVDTTTGVVNITNISIAKGSTTLTGTGSKPFSSDDIGRLVQIPGAGFLGLLNSPTADPLVAQIATIIGDNSVTLSTPAMTDVSGQTSTKCGMLTGGWTNDAGVFYRAILAQYAVGLKVSNNNFKNTKDVVGGNTSTKAFVYSNNYYCDPDKQYGIKTLINTTTNRIFWIDSTPGNFNGQLLTIKNTDLQEAAAQPTSGYFIKNQIVRNTNPVNDANGFILYGWLRLTTGSIPTDWQPIYLSTTSLKSAIFNQTATTQTAAFKISGAGTILGGLTVGTGLSPSVDNGLNFGNQTLRWRQIWGGFGHIGDPNALDNSAMFQIDSASRGFLPVRMNKAQRLNVISPADGLLIYQTDELSGLYEYNAATSAWRRIYQNMPNVPTLKAVTASGTGSATVISIPHLLAAAPSWFTAVATNSAAGNIGYITADATNININYATAPAAGTNNLAYNISFIS</sequence>
<proteinExistence type="predicted"/>
<dbReference type="InterPro" id="IPR011050">
    <property type="entry name" value="Pectin_lyase_fold/virulence"/>
</dbReference>
<reference evidence="1 2" key="1">
    <citation type="submission" date="2024-09" db="EMBL/GenBank/DDBJ databases">
        <authorList>
            <person name="Sun Q."/>
            <person name="Mori K."/>
        </authorList>
    </citation>
    <scope>NUCLEOTIDE SEQUENCE [LARGE SCALE GENOMIC DNA]</scope>
    <source>
        <strain evidence="1 2">NCAIM B.02415</strain>
    </source>
</reference>
<dbReference type="GO" id="GO:0016787">
    <property type="term" value="F:hydrolase activity"/>
    <property type="evidence" value="ECO:0007669"/>
    <property type="project" value="UniProtKB-KW"/>
</dbReference>
<evidence type="ECO:0000313" key="2">
    <source>
        <dbReference type="Proteomes" id="UP001589828"/>
    </source>
</evidence>